<sequence>AYPELQIDLTHPSTSLLFSTSLINSTAANSTVQFDSVIQQLKPYEALNCSLPLTPDYTSDKLFGLRYYYAFPCGASSLWENVQRCVPGGSGQISAGGTAAPDGYPVLCKESCNAFQSSLLALFNDTKKCSQDQRFVRVRADFANFVAGVCEELPSVDTNAKCIGWTTEEIASCGFGDNEQGYSLAKSHCQSNPNDPCCAYTPSDLAATVAGVVGGLVFGIIAVAFSVWQLIRQRRENAMKQRLQRFNDAVGGSGPAPPPSAPQNPDNRSSNQSFTPQNKNIHLQRAEASARSSGIWDSTNPNPP</sequence>
<reference evidence="3" key="1">
    <citation type="submission" date="2020-05" db="EMBL/GenBank/DDBJ databases">
        <title>Phylogenomic resolution of chytrid fungi.</title>
        <authorList>
            <person name="Stajich J.E."/>
            <person name="Amses K."/>
            <person name="Simmons R."/>
            <person name="Seto K."/>
            <person name="Myers J."/>
            <person name="Bonds A."/>
            <person name="Quandt C.A."/>
            <person name="Barry K."/>
            <person name="Liu P."/>
            <person name="Grigoriev I."/>
            <person name="Longcore J.E."/>
            <person name="James T.Y."/>
        </authorList>
    </citation>
    <scope>NUCLEOTIDE SEQUENCE</scope>
    <source>
        <strain evidence="3">JEL0318</strain>
    </source>
</reference>
<feature type="non-terminal residue" evidence="3">
    <location>
        <position position="1"/>
    </location>
</feature>
<feature type="non-terminal residue" evidence="3">
    <location>
        <position position="304"/>
    </location>
</feature>
<dbReference type="AlphaFoldDB" id="A0AAD5WYY1"/>
<organism evidence="3 4">
    <name type="scientific">Rhizophlyctis rosea</name>
    <dbReference type="NCBI Taxonomy" id="64517"/>
    <lineage>
        <taxon>Eukaryota</taxon>
        <taxon>Fungi</taxon>
        <taxon>Fungi incertae sedis</taxon>
        <taxon>Chytridiomycota</taxon>
        <taxon>Chytridiomycota incertae sedis</taxon>
        <taxon>Chytridiomycetes</taxon>
        <taxon>Rhizophlyctidales</taxon>
        <taxon>Rhizophlyctidaceae</taxon>
        <taxon>Rhizophlyctis</taxon>
    </lineage>
</organism>
<comment type="caution">
    <text evidence="3">The sequence shown here is derived from an EMBL/GenBank/DDBJ whole genome shotgun (WGS) entry which is preliminary data.</text>
</comment>
<feature type="transmembrane region" description="Helical" evidence="2">
    <location>
        <begin position="205"/>
        <end position="231"/>
    </location>
</feature>
<feature type="compositionally biased region" description="Polar residues" evidence="1">
    <location>
        <begin position="290"/>
        <end position="304"/>
    </location>
</feature>
<keyword evidence="2" id="KW-0472">Membrane</keyword>
<name>A0AAD5WYY1_9FUNG</name>
<protein>
    <submittedName>
        <fullName evidence="3">Uncharacterized protein</fullName>
    </submittedName>
</protein>
<dbReference type="EMBL" id="JADGJD010003216">
    <property type="protein sequence ID" value="KAJ3024862.1"/>
    <property type="molecule type" value="Genomic_DNA"/>
</dbReference>
<keyword evidence="4" id="KW-1185">Reference proteome</keyword>
<proteinExistence type="predicted"/>
<feature type="region of interest" description="Disordered" evidence="1">
    <location>
        <begin position="248"/>
        <end position="304"/>
    </location>
</feature>
<keyword evidence="2" id="KW-1133">Transmembrane helix</keyword>
<accession>A0AAD5WYY1</accession>
<feature type="compositionally biased region" description="Polar residues" evidence="1">
    <location>
        <begin position="263"/>
        <end position="281"/>
    </location>
</feature>
<evidence type="ECO:0000256" key="1">
    <source>
        <dbReference type="SAM" id="MobiDB-lite"/>
    </source>
</evidence>
<evidence type="ECO:0000256" key="2">
    <source>
        <dbReference type="SAM" id="Phobius"/>
    </source>
</evidence>
<evidence type="ECO:0000313" key="3">
    <source>
        <dbReference type="EMBL" id="KAJ3024862.1"/>
    </source>
</evidence>
<evidence type="ECO:0000313" key="4">
    <source>
        <dbReference type="Proteomes" id="UP001212841"/>
    </source>
</evidence>
<dbReference type="Proteomes" id="UP001212841">
    <property type="component" value="Unassembled WGS sequence"/>
</dbReference>
<gene>
    <name evidence="3" type="ORF">HK097_006829</name>
</gene>
<keyword evidence="2" id="KW-0812">Transmembrane</keyword>